<feature type="domain" description="RapA2 cadherin-like" evidence="1">
    <location>
        <begin position="86"/>
        <end position="155"/>
    </location>
</feature>
<reference evidence="2 3" key="2">
    <citation type="submission" date="2014-09" db="EMBL/GenBank/DDBJ databases">
        <authorList>
            <consortium name="NBRP consortium"/>
            <person name="Sawabe T."/>
            <person name="Meirelles P."/>
            <person name="Nakanishi M."/>
            <person name="Sayaka M."/>
            <person name="Hattori M."/>
            <person name="Ohkuma M."/>
        </authorList>
    </citation>
    <scope>NUCLEOTIDE SEQUENCE [LARGE SCALE GENOMIC DNA]</scope>
    <source>
        <strain evidence="2 3">JCM 19240</strain>
    </source>
</reference>
<evidence type="ECO:0000313" key="3">
    <source>
        <dbReference type="Proteomes" id="UP000029224"/>
    </source>
</evidence>
<proteinExistence type="predicted"/>
<dbReference type="NCBIfam" id="TIGR01965">
    <property type="entry name" value="VCBS_repeat"/>
    <property type="match status" value="2"/>
</dbReference>
<dbReference type="InterPro" id="IPR013783">
    <property type="entry name" value="Ig-like_fold"/>
</dbReference>
<organism evidence="2 3">
    <name type="scientific">Vibrio maritimus</name>
    <dbReference type="NCBI Taxonomy" id="990268"/>
    <lineage>
        <taxon>Bacteria</taxon>
        <taxon>Pseudomonadati</taxon>
        <taxon>Pseudomonadota</taxon>
        <taxon>Gammaproteobacteria</taxon>
        <taxon>Vibrionales</taxon>
        <taxon>Vibrionaceae</taxon>
        <taxon>Vibrio</taxon>
    </lineage>
</organism>
<gene>
    <name evidence="2" type="ORF">JCM19240_4714</name>
</gene>
<evidence type="ECO:0000313" key="2">
    <source>
        <dbReference type="EMBL" id="GAL35779.1"/>
    </source>
</evidence>
<evidence type="ECO:0000259" key="1">
    <source>
        <dbReference type="Pfam" id="PF17803"/>
    </source>
</evidence>
<keyword evidence="3" id="KW-1185">Reference proteome</keyword>
<dbReference type="Gene3D" id="2.60.40.10">
    <property type="entry name" value="Immunoglobulins"/>
    <property type="match status" value="1"/>
</dbReference>
<dbReference type="AlphaFoldDB" id="A0A090TAJ5"/>
<name>A0A090TAJ5_9VIBR</name>
<protein>
    <submittedName>
        <fullName evidence="2">T1SS secreted agglutinin RTX</fullName>
    </submittedName>
</protein>
<dbReference type="EMBL" id="BBMT01000008">
    <property type="protein sequence ID" value="GAL35779.1"/>
    <property type="molecule type" value="Genomic_DNA"/>
</dbReference>
<accession>A0A090TAJ5</accession>
<comment type="caution">
    <text evidence="2">The sequence shown here is derived from an EMBL/GenBank/DDBJ whole genome shotgun (WGS) entry which is preliminary data.</text>
</comment>
<dbReference type="Pfam" id="PF17803">
    <property type="entry name" value="Cadherin_4"/>
    <property type="match status" value="1"/>
</dbReference>
<dbReference type="InterPro" id="IPR010221">
    <property type="entry name" value="VCBS_dom"/>
</dbReference>
<dbReference type="Proteomes" id="UP000029224">
    <property type="component" value="Unassembled WGS sequence"/>
</dbReference>
<sequence length="255" mass="27201">MKIADVDQSDTHSYSLSGTGIVTEIVGTYGTLKLIDGDTDDTVKWEYVIDQAKVDSLNDGPVSESFDLYIESLVGGVAQGDAITQSIDITVQGRNDAAIVSPDSQTLDETNTALTLSGNLDATDVDNPDDTFTVQTDVQGTYGKFSVQADGQWTFVADEAYDSLNVGQSVSETFQVTTIDGTPTSVTVKIEGTNDAAQVSVGSVVTEETDAALTISDTLTATDVDNPDNSFTPSSTVYLRQLLYRRQWGVDVCCE</sequence>
<dbReference type="InterPro" id="IPR040853">
    <property type="entry name" value="RapA2_cadherin-like"/>
</dbReference>
<reference evidence="2 3" key="1">
    <citation type="submission" date="2014-09" db="EMBL/GenBank/DDBJ databases">
        <title>Vibrio maritimus JCM 19240. (C210) whole genome shotgun sequence.</title>
        <authorList>
            <person name="Sawabe T."/>
            <person name="Meirelles P."/>
            <person name="Nakanishi M."/>
            <person name="Sayaka M."/>
            <person name="Hattori M."/>
            <person name="Ohkuma M."/>
        </authorList>
    </citation>
    <scope>NUCLEOTIDE SEQUENCE [LARGE SCALE GENOMIC DNA]</scope>
    <source>
        <strain evidence="2 3">JCM 19240</strain>
    </source>
</reference>